<evidence type="ECO:0000313" key="3">
    <source>
        <dbReference type="EMBL" id="KAL1504566.1"/>
    </source>
</evidence>
<accession>A0AB34IT00</accession>
<dbReference type="Proteomes" id="UP001515480">
    <property type="component" value="Unassembled WGS sequence"/>
</dbReference>
<comment type="caution">
    <text evidence="3">The sequence shown here is derived from an EMBL/GenBank/DDBJ whole genome shotgun (WGS) entry which is preliminary data.</text>
</comment>
<gene>
    <name evidence="3" type="ORF">AB1Y20_008352</name>
</gene>
<dbReference type="EMBL" id="JBGBPQ010000019">
    <property type="protein sequence ID" value="KAL1504566.1"/>
    <property type="molecule type" value="Genomic_DNA"/>
</dbReference>
<protein>
    <submittedName>
        <fullName evidence="3">Uncharacterized protein</fullName>
    </submittedName>
</protein>
<proteinExistence type="predicted"/>
<evidence type="ECO:0000313" key="4">
    <source>
        <dbReference type="Proteomes" id="UP001515480"/>
    </source>
</evidence>
<keyword evidence="4" id="KW-1185">Reference proteome</keyword>
<organism evidence="3 4">
    <name type="scientific">Prymnesium parvum</name>
    <name type="common">Toxic golden alga</name>
    <dbReference type="NCBI Taxonomy" id="97485"/>
    <lineage>
        <taxon>Eukaryota</taxon>
        <taxon>Haptista</taxon>
        <taxon>Haptophyta</taxon>
        <taxon>Prymnesiophyceae</taxon>
        <taxon>Prymnesiales</taxon>
        <taxon>Prymnesiaceae</taxon>
        <taxon>Prymnesium</taxon>
    </lineage>
</organism>
<feature type="coiled-coil region" evidence="1">
    <location>
        <begin position="121"/>
        <end position="169"/>
    </location>
</feature>
<name>A0AB34IT00_PRYPA</name>
<evidence type="ECO:0000256" key="2">
    <source>
        <dbReference type="SAM" id="MobiDB-lite"/>
    </source>
</evidence>
<dbReference type="AlphaFoldDB" id="A0AB34IT00"/>
<keyword evidence="1" id="KW-0175">Coiled coil</keyword>
<reference evidence="3 4" key="1">
    <citation type="journal article" date="2024" name="Science">
        <title>Giant polyketide synthase enzymes in the biosynthesis of giant marine polyether toxins.</title>
        <authorList>
            <person name="Fallon T.R."/>
            <person name="Shende V.V."/>
            <person name="Wierzbicki I.H."/>
            <person name="Pendleton A.L."/>
            <person name="Watervoot N.F."/>
            <person name="Auber R.P."/>
            <person name="Gonzalez D.J."/>
            <person name="Wisecaver J.H."/>
            <person name="Moore B.S."/>
        </authorList>
    </citation>
    <scope>NUCLEOTIDE SEQUENCE [LARGE SCALE GENOMIC DNA]</scope>
    <source>
        <strain evidence="3 4">12B1</strain>
    </source>
</reference>
<evidence type="ECO:0000256" key="1">
    <source>
        <dbReference type="SAM" id="Coils"/>
    </source>
</evidence>
<sequence length="268" mass="28763">MWDSMKGLFGGPKKDESYKAASSDEANAQEPHAQQPQTQPGMLGEALAKQDEVIASLRLKLTQSDAVLAHTLVEHLTVLRTLQLELSESEAGVGTLSSRVSTLEANEKETTQLMGATFQKDAQQRLELKQAKARAKAQEQEIMELKHELADVKAACQSAQQRIRELEDGHLASIIDSDEVEEAMVDRASKHDITGVEYGSNANKATGAGSGGVNLNNTNGMCGRSSPVGLELDISDMNALDDEQVRSKTSPGNSGEVTKEAPGCCMIL</sequence>
<feature type="region of interest" description="Disordered" evidence="2">
    <location>
        <begin position="1"/>
        <end position="41"/>
    </location>
</feature>